<evidence type="ECO:0000259" key="2">
    <source>
        <dbReference type="Pfam" id="PF15072"/>
    </source>
</evidence>
<accession>A0A6L2JSJ2</accession>
<feature type="region of interest" description="Disordered" evidence="1">
    <location>
        <begin position="1"/>
        <end position="39"/>
    </location>
</feature>
<name>A0A6L2JSJ2_TANCI</name>
<dbReference type="InterPro" id="IPR058570">
    <property type="entry name" value="HROB_OB"/>
</dbReference>
<gene>
    <name evidence="3" type="ORF">Tci_011964</name>
</gene>
<organism evidence="3">
    <name type="scientific">Tanacetum cinerariifolium</name>
    <name type="common">Dalmatian daisy</name>
    <name type="synonym">Chrysanthemum cinerariifolium</name>
    <dbReference type="NCBI Taxonomy" id="118510"/>
    <lineage>
        <taxon>Eukaryota</taxon>
        <taxon>Viridiplantae</taxon>
        <taxon>Streptophyta</taxon>
        <taxon>Embryophyta</taxon>
        <taxon>Tracheophyta</taxon>
        <taxon>Spermatophyta</taxon>
        <taxon>Magnoliopsida</taxon>
        <taxon>eudicotyledons</taxon>
        <taxon>Gunneridae</taxon>
        <taxon>Pentapetalae</taxon>
        <taxon>asterids</taxon>
        <taxon>campanulids</taxon>
        <taxon>Asterales</taxon>
        <taxon>Asteraceae</taxon>
        <taxon>Asteroideae</taxon>
        <taxon>Anthemideae</taxon>
        <taxon>Anthemidinae</taxon>
        <taxon>Tanacetum</taxon>
    </lineage>
</organism>
<proteinExistence type="predicted"/>
<feature type="compositionally biased region" description="Polar residues" evidence="1">
    <location>
        <begin position="1"/>
        <end position="10"/>
    </location>
</feature>
<feature type="compositionally biased region" description="Acidic residues" evidence="1">
    <location>
        <begin position="11"/>
        <end position="21"/>
    </location>
</feature>
<dbReference type="GO" id="GO:0000725">
    <property type="term" value="P:recombinational repair"/>
    <property type="evidence" value="ECO:0007669"/>
    <property type="project" value="InterPro"/>
</dbReference>
<protein>
    <recommendedName>
        <fullName evidence="2">Homologous recombination OB-fold protein OB-fold domain-containing protein</fullName>
    </recommendedName>
</protein>
<dbReference type="AlphaFoldDB" id="A0A6L2JSJ2"/>
<comment type="caution">
    <text evidence="3">The sequence shown here is derived from an EMBL/GenBank/DDBJ whole genome shotgun (WGS) entry which is preliminary data.</text>
</comment>
<feature type="domain" description="Homologous recombination OB-fold protein OB-fold" evidence="2">
    <location>
        <begin position="121"/>
        <end position="163"/>
    </location>
</feature>
<reference evidence="3" key="1">
    <citation type="journal article" date="2019" name="Sci. Rep.">
        <title>Draft genome of Tanacetum cinerariifolium, the natural source of mosquito coil.</title>
        <authorList>
            <person name="Yamashiro T."/>
            <person name="Shiraishi A."/>
            <person name="Satake H."/>
            <person name="Nakayama K."/>
        </authorList>
    </citation>
    <scope>NUCLEOTIDE SEQUENCE</scope>
</reference>
<evidence type="ECO:0000313" key="3">
    <source>
        <dbReference type="EMBL" id="GEU39986.1"/>
    </source>
</evidence>
<dbReference type="Pfam" id="PF15072">
    <property type="entry name" value="HROB"/>
    <property type="match status" value="1"/>
</dbReference>
<sequence>MNSQTNNQFEQVEDFDTDDSDLSLTPALRPYNRNHQHRDTSCTTKNLVSLSQTLEFDYGAETVRIIPSHAGIVQAVKRLKRSCIKEGGQEGVMPTQECIRKLRMWVMMILLVVRGLARLSTVSGTIHYKVITDGNGNAITVGAALILHNVFVFFPKPSAHYLTLH</sequence>
<dbReference type="EMBL" id="BKCJ010001243">
    <property type="protein sequence ID" value="GEU39986.1"/>
    <property type="molecule type" value="Genomic_DNA"/>
</dbReference>
<evidence type="ECO:0000256" key="1">
    <source>
        <dbReference type="SAM" id="MobiDB-lite"/>
    </source>
</evidence>